<evidence type="ECO:0000256" key="1">
    <source>
        <dbReference type="ARBA" id="ARBA00004651"/>
    </source>
</evidence>
<feature type="transmembrane region" description="Helical" evidence="7">
    <location>
        <begin position="12"/>
        <end position="30"/>
    </location>
</feature>
<feature type="transmembrane region" description="Helical" evidence="7">
    <location>
        <begin position="135"/>
        <end position="158"/>
    </location>
</feature>
<feature type="transmembrane region" description="Helical" evidence="7">
    <location>
        <begin position="259"/>
        <end position="279"/>
    </location>
</feature>
<dbReference type="Pfam" id="PF00528">
    <property type="entry name" value="BPD_transp_1"/>
    <property type="match status" value="1"/>
</dbReference>
<evidence type="ECO:0000256" key="3">
    <source>
        <dbReference type="ARBA" id="ARBA00022475"/>
    </source>
</evidence>
<dbReference type="PANTHER" id="PTHR43163:SF6">
    <property type="entry name" value="DIPEPTIDE TRANSPORT SYSTEM PERMEASE PROTEIN DPPB-RELATED"/>
    <property type="match status" value="1"/>
</dbReference>
<dbReference type="SUPFAM" id="SSF161098">
    <property type="entry name" value="MetI-like"/>
    <property type="match status" value="1"/>
</dbReference>
<evidence type="ECO:0000313" key="9">
    <source>
        <dbReference type="EMBL" id="MDQ0395645.1"/>
    </source>
</evidence>
<comment type="similarity">
    <text evidence="7">Belongs to the binding-protein-dependent transport system permease family.</text>
</comment>
<evidence type="ECO:0000313" key="10">
    <source>
        <dbReference type="Proteomes" id="UP001237448"/>
    </source>
</evidence>
<feature type="transmembrane region" description="Helical" evidence="7">
    <location>
        <begin position="310"/>
        <end position="331"/>
    </location>
</feature>
<dbReference type="EMBL" id="JAUSVK010000001">
    <property type="protein sequence ID" value="MDQ0395645.1"/>
    <property type="molecule type" value="Genomic_DNA"/>
</dbReference>
<proteinExistence type="inferred from homology"/>
<comment type="subcellular location">
    <subcellularLocation>
        <location evidence="1 7">Cell membrane</location>
        <topology evidence="1 7">Multi-pass membrane protein</topology>
    </subcellularLocation>
</comment>
<keyword evidence="2 7" id="KW-0813">Transport</keyword>
<evidence type="ECO:0000256" key="4">
    <source>
        <dbReference type="ARBA" id="ARBA00022692"/>
    </source>
</evidence>
<keyword evidence="5 7" id="KW-1133">Transmembrane helix</keyword>
<comment type="caution">
    <text evidence="9">The sequence shown here is derived from an EMBL/GenBank/DDBJ whole genome shotgun (WGS) entry which is preliminary data.</text>
</comment>
<dbReference type="Pfam" id="PF19300">
    <property type="entry name" value="BPD_transp_1_N"/>
    <property type="match status" value="1"/>
</dbReference>
<evidence type="ECO:0000256" key="5">
    <source>
        <dbReference type="ARBA" id="ARBA00022989"/>
    </source>
</evidence>
<dbReference type="Proteomes" id="UP001237448">
    <property type="component" value="Unassembled WGS sequence"/>
</dbReference>
<reference evidence="9 10" key="1">
    <citation type="submission" date="2023-07" db="EMBL/GenBank/DDBJ databases">
        <title>Genomic Encyclopedia of Type Strains, Phase IV (KMG-IV): sequencing the most valuable type-strain genomes for metagenomic binning, comparative biology and taxonomic classification.</title>
        <authorList>
            <person name="Goeker M."/>
        </authorList>
    </citation>
    <scope>NUCLEOTIDE SEQUENCE [LARGE SCALE GENOMIC DNA]</scope>
    <source>
        <strain evidence="9 10">DSM 5896</strain>
    </source>
</reference>
<sequence>MLTYALKRIAQTVPTFIALVALTFFALRLVPGDPVEVRVGEHGISPERLAEFRHQLGLDLPVWQQFLHYLWQILHGDFGISVVSQQSVLSEFFARFPATIELSAVSLVLAVGLGVPLGIVAALSRGTFVDYTVTALAVIGNSMPIFWWGILLVLLVSLKLDLTPVDGRIDNVAYYFDPDQTTGFMLWDSFWSDQDGAFLSALSHLILPSIVLGTIPLAVIMRITRSAMLEVLGEDYVRTARAKGLSPLRVVGLHALRNALIPVVTAIGLMVGTLIAGAVQTETVFSWPGIGKWLIDSFNRRDYPALQGGVLIISILVTLVNLSVDLLYGIINPRISHGR</sequence>
<dbReference type="InterPro" id="IPR000515">
    <property type="entry name" value="MetI-like"/>
</dbReference>
<gene>
    <name evidence="9" type="ORF">J3R73_005437</name>
</gene>
<dbReference type="RefSeq" id="WP_307434643.1">
    <property type="nucleotide sequence ID" value="NZ_JAUSVK010000001.1"/>
</dbReference>
<feature type="transmembrane region" description="Helical" evidence="7">
    <location>
        <begin position="102"/>
        <end position="123"/>
    </location>
</feature>
<dbReference type="PANTHER" id="PTHR43163">
    <property type="entry name" value="DIPEPTIDE TRANSPORT SYSTEM PERMEASE PROTEIN DPPB-RELATED"/>
    <property type="match status" value="1"/>
</dbReference>
<evidence type="ECO:0000256" key="2">
    <source>
        <dbReference type="ARBA" id="ARBA00022448"/>
    </source>
</evidence>
<name>A0ABU0FM17_9HYPH</name>
<accession>A0ABU0FM17</accession>
<evidence type="ECO:0000256" key="7">
    <source>
        <dbReference type="RuleBase" id="RU363032"/>
    </source>
</evidence>
<evidence type="ECO:0000259" key="8">
    <source>
        <dbReference type="PROSITE" id="PS50928"/>
    </source>
</evidence>
<dbReference type="InterPro" id="IPR035906">
    <property type="entry name" value="MetI-like_sf"/>
</dbReference>
<feature type="domain" description="ABC transmembrane type-1" evidence="8">
    <location>
        <begin position="96"/>
        <end position="328"/>
    </location>
</feature>
<dbReference type="CDD" id="cd06261">
    <property type="entry name" value="TM_PBP2"/>
    <property type="match status" value="1"/>
</dbReference>
<evidence type="ECO:0000256" key="6">
    <source>
        <dbReference type="ARBA" id="ARBA00023136"/>
    </source>
</evidence>
<dbReference type="Gene3D" id="1.10.3720.10">
    <property type="entry name" value="MetI-like"/>
    <property type="match status" value="1"/>
</dbReference>
<keyword evidence="3" id="KW-1003">Cell membrane</keyword>
<dbReference type="PROSITE" id="PS50928">
    <property type="entry name" value="ABC_TM1"/>
    <property type="match status" value="1"/>
</dbReference>
<keyword evidence="10" id="KW-1185">Reference proteome</keyword>
<protein>
    <submittedName>
        <fullName evidence="9">Dipeptide transport system permease protein</fullName>
    </submittedName>
</protein>
<keyword evidence="6 7" id="KW-0472">Membrane</keyword>
<feature type="transmembrane region" description="Helical" evidence="7">
    <location>
        <begin position="197"/>
        <end position="220"/>
    </location>
</feature>
<organism evidence="9 10">
    <name type="scientific">Labrys monachus</name>
    <dbReference type="NCBI Taxonomy" id="217067"/>
    <lineage>
        <taxon>Bacteria</taxon>
        <taxon>Pseudomonadati</taxon>
        <taxon>Pseudomonadota</taxon>
        <taxon>Alphaproteobacteria</taxon>
        <taxon>Hyphomicrobiales</taxon>
        <taxon>Xanthobacteraceae</taxon>
        <taxon>Labrys</taxon>
    </lineage>
</organism>
<keyword evidence="4 7" id="KW-0812">Transmembrane</keyword>
<dbReference type="InterPro" id="IPR045621">
    <property type="entry name" value="BPD_transp_1_N"/>
</dbReference>